<dbReference type="PANTHER" id="PTHR36124">
    <property type="match status" value="1"/>
</dbReference>
<dbReference type="GO" id="GO:0003676">
    <property type="term" value="F:nucleic acid binding"/>
    <property type="evidence" value="ECO:0007669"/>
    <property type="project" value="InterPro"/>
</dbReference>
<dbReference type="EMBL" id="MU250539">
    <property type="protein sequence ID" value="KAG7444665.1"/>
    <property type="molecule type" value="Genomic_DNA"/>
</dbReference>
<keyword evidence="3" id="KW-1185">Reference proteome</keyword>
<accession>A0A9P8AR42</accession>
<dbReference type="InterPro" id="IPR046366">
    <property type="entry name" value="MPAB"/>
</dbReference>
<sequence>MIPLLASVLLVYLATVRYLRYRRLHAVQARIRASAKEPSPSEAQSALQGALLYDMPFFTRLGAQVALLKTYGIPSISALLLKTGEFSTEGKLTKRVTDTALLISTFISCPLEHSPTTTKSTPCLGPRGNIALARVNWLHRRYNISNDDMLYTLALFILEPMRLVARFDWRPYSPEEANCNFLMWKDIGRRMDIKGIPETLGELEEWSRQYESTHMVPSESSHQLANMALEYMSTRVPNIPGARSLVKDVFLCLLDDQLRNAMMLPSPSKYAQTFVKTVLAVRAFIVRNFMLPRFKPQGYIVVENPPYSIDSDGLMRLHAIVRRHYPWYYPIPTGWRHAFDRLLGLTKGDLYPGAMFQSGGYRLEELGPIRFEQHGHKEVMKEAEKLYGAPVEKPWAR</sequence>
<dbReference type="PROSITE" id="PS00092">
    <property type="entry name" value="N6_MTASE"/>
    <property type="match status" value="1"/>
</dbReference>
<dbReference type="InterPro" id="IPR002052">
    <property type="entry name" value="DNA_methylase_N6_adenine_CS"/>
</dbReference>
<dbReference type="OrthoDB" id="545169at2759"/>
<dbReference type="Proteomes" id="UP000812287">
    <property type="component" value="Unassembled WGS sequence"/>
</dbReference>
<gene>
    <name evidence="2" type="ORF">BT62DRAFT_219352</name>
</gene>
<dbReference type="PANTHER" id="PTHR36124:SF1">
    <property type="entry name" value="ER-BOUND OXYGENASE MPAB_MPAB'_RUBBER OXYGENASE CATALYTIC DOMAIN-CONTAINING PROTEIN"/>
    <property type="match status" value="1"/>
</dbReference>
<dbReference type="RefSeq" id="XP_043038165.1">
    <property type="nucleotide sequence ID" value="XM_043180101.1"/>
</dbReference>
<reference evidence="2" key="1">
    <citation type="submission" date="2020-11" db="EMBL/GenBank/DDBJ databases">
        <title>Adaptations for nitrogen fixation in a non-lichenized fungal sporocarp promotes dispersal by wood-feeding termites.</title>
        <authorList>
            <consortium name="DOE Joint Genome Institute"/>
            <person name="Koch R.A."/>
            <person name="Yoon G."/>
            <person name="Arayal U."/>
            <person name="Lail K."/>
            <person name="Amirebrahimi M."/>
            <person name="Labutti K."/>
            <person name="Lipzen A."/>
            <person name="Riley R."/>
            <person name="Barry K."/>
            <person name="Henrissat B."/>
            <person name="Grigoriev I.V."/>
            <person name="Herr J.R."/>
            <person name="Aime M.C."/>
        </authorList>
    </citation>
    <scope>NUCLEOTIDE SEQUENCE</scope>
    <source>
        <strain evidence="2">MCA 3950</strain>
    </source>
</reference>
<dbReference type="InterPro" id="IPR018713">
    <property type="entry name" value="MPAB/Lcp_cat_dom"/>
</dbReference>
<feature type="domain" description="ER-bound oxygenase mpaB/mpaB'/Rubber oxygenase catalytic" evidence="1">
    <location>
        <begin position="139"/>
        <end position="281"/>
    </location>
</feature>
<name>A0A9P8AR42_9AGAR</name>
<evidence type="ECO:0000313" key="2">
    <source>
        <dbReference type="EMBL" id="KAG7444665.1"/>
    </source>
</evidence>
<protein>
    <recommendedName>
        <fullName evidence="1">ER-bound oxygenase mpaB/mpaB'/Rubber oxygenase catalytic domain-containing protein</fullName>
    </recommendedName>
</protein>
<evidence type="ECO:0000313" key="3">
    <source>
        <dbReference type="Proteomes" id="UP000812287"/>
    </source>
</evidence>
<dbReference type="GO" id="GO:0016491">
    <property type="term" value="F:oxidoreductase activity"/>
    <property type="evidence" value="ECO:0007669"/>
    <property type="project" value="InterPro"/>
</dbReference>
<dbReference type="GeneID" id="66102397"/>
<dbReference type="GO" id="GO:0032259">
    <property type="term" value="P:methylation"/>
    <property type="evidence" value="ECO:0007669"/>
    <property type="project" value="InterPro"/>
</dbReference>
<organism evidence="2 3">
    <name type="scientific">Guyanagaster necrorhizus</name>
    <dbReference type="NCBI Taxonomy" id="856835"/>
    <lineage>
        <taxon>Eukaryota</taxon>
        <taxon>Fungi</taxon>
        <taxon>Dikarya</taxon>
        <taxon>Basidiomycota</taxon>
        <taxon>Agaricomycotina</taxon>
        <taxon>Agaricomycetes</taxon>
        <taxon>Agaricomycetidae</taxon>
        <taxon>Agaricales</taxon>
        <taxon>Marasmiineae</taxon>
        <taxon>Physalacriaceae</taxon>
        <taxon>Guyanagaster</taxon>
    </lineage>
</organism>
<proteinExistence type="predicted"/>
<dbReference type="Pfam" id="PF09995">
    <property type="entry name" value="MPAB_Lcp_cat"/>
    <property type="match status" value="1"/>
</dbReference>
<dbReference type="GO" id="GO:0008168">
    <property type="term" value="F:methyltransferase activity"/>
    <property type="evidence" value="ECO:0007669"/>
    <property type="project" value="InterPro"/>
</dbReference>
<comment type="caution">
    <text evidence="2">The sequence shown here is derived from an EMBL/GenBank/DDBJ whole genome shotgun (WGS) entry which is preliminary data.</text>
</comment>
<dbReference type="AlphaFoldDB" id="A0A9P8AR42"/>
<evidence type="ECO:0000259" key="1">
    <source>
        <dbReference type="Pfam" id="PF09995"/>
    </source>
</evidence>